<dbReference type="AlphaFoldDB" id="A0A8E2EMQ0"/>
<dbReference type="Gene3D" id="2.160.20.10">
    <property type="entry name" value="Single-stranded right-handed beta-helix, Pectin lyase-like"/>
    <property type="match status" value="1"/>
</dbReference>
<comment type="subcellular location">
    <subcellularLocation>
        <location evidence="1">Secreted</location>
    </subcellularLocation>
</comment>
<keyword evidence="8" id="KW-0961">Cell wall biogenesis/degradation</keyword>
<dbReference type="Proteomes" id="UP000250140">
    <property type="component" value="Unassembled WGS sequence"/>
</dbReference>
<dbReference type="InterPro" id="IPR000743">
    <property type="entry name" value="Glyco_hydro_28"/>
</dbReference>
<protein>
    <submittedName>
        <fullName evidence="11">Glycoside hydrolase family 28 protein</fullName>
    </submittedName>
</protein>
<keyword evidence="4 10" id="KW-0732">Signal</keyword>
<name>A0A8E2EMQ0_9PEZI</name>
<dbReference type="GO" id="GO:0005975">
    <property type="term" value="P:carbohydrate metabolic process"/>
    <property type="evidence" value="ECO:0007669"/>
    <property type="project" value="InterPro"/>
</dbReference>
<evidence type="ECO:0000313" key="11">
    <source>
        <dbReference type="EMBL" id="OCL01446.1"/>
    </source>
</evidence>
<organism evidence="11 12">
    <name type="scientific">Glonium stellatum</name>
    <dbReference type="NCBI Taxonomy" id="574774"/>
    <lineage>
        <taxon>Eukaryota</taxon>
        <taxon>Fungi</taxon>
        <taxon>Dikarya</taxon>
        <taxon>Ascomycota</taxon>
        <taxon>Pezizomycotina</taxon>
        <taxon>Dothideomycetes</taxon>
        <taxon>Pleosporomycetidae</taxon>
        <taxon>Gloniales</taxon>
        <taxon>Gloniaceae</taxon>
        <taxon>Glonium</taxon>
    </lineage>
</organism>
<accession>A0A8E2EMQ0</accession>
<evidence type="ECO:0000256" key="8">
    <source>
        <dbReference type="ARBA" id="ARBA00023316"/>
    </source>
</evidence>
<dbReference type="GO" id="GO:0071555">
    <property type="term" value="P:cell wall organization"/>
    <property type="evidence" value="ECO:0007669"/>
    <property type="project" value="UniProtKB-KW"/>
</dbReference>
<dbReference type="OrthoDB" id="187139at2759"/>
<evidence type="ECO:0000256" key="3">
    <source>
        <dbReference type="ARBA" id="ARBA00022525"/>
    </source>
</evidence>
<comment type="similarity">
    <text evidence="2 9">Belongs to the glycosyl hydrolase 28 family.</text>
</comment>
<evidence type="ECO:0000256" key="5">
    <source>
        <dbReference type="ARBA" id="ARBA00022801"/>
    </source>
</evidence>
<evidence type="ECO:0000256" key="2">
    <source>
        <dbReference type="ARBA" id="ARBA00008834"/>
    </source>
</evidence>
<dbReference type="InterPro" id="IPR011050">
    <property type="entry name" value="Pectin_lyase_fold/virulence"/>
</dbReference>
<evidence type="ECO:0000256" key="1">
    <source>
        <dbReference type="ARBA" id="ARBA00004613"/>
    </source>
</evidence>
<feature type="signal peptide" evidence="10">
    <location>
        <begin position="1"/>
        <end position="31"/>
    </location>
</feature>
<keyword evidence="12" id="KW-1185">Reference proteome</keyword>
<keyword evidence="5 9" id="KW-0378">Hydrolase</keyword>
<dbReference type="GO" id="GO:0004650">
    <property type="term" value="F:polygalacturonase activity"/>
    <property type="evidence" value="ECO:0007669"/>
    <property type="project" value="InterPro"/>
</dbReference>
<keyword evidence="6" id="KW-0325">Glycoprotein</keyword>
<feature type="chain" id="PRO_5034353240" evidence="10">
    <location>
        <begin position="32"/>
        <end position="425"/>
    </location>
</feature>
<gene>
    <name evidence="11" type="ORF">AOQ84DRAFT_306697</name>
</gene>
<dbReference type="SUPFAM" id="SSF51126">
    <property type="entry name" value="Pectin lyase-like"/>
    <property type="match status" value="1"/>
</dbReference>
<evidence type="ECO:0000256" key="6">
    <source>
        <dbReference type="ARBA" id="ARBA00023180"/>
    </source>
</evidence>
<dbReference type="PANTHER" id="PTHR31736:SF8">
    <property type="entry name" value="PUTATIVE (AFU_ORTHOLOGUE AFUA_7G06410)-RELATED"/>
    <property type="match status" value="1"/>
</dbReference>
<dbReference type="InterPro" id="IPR012334">
    <property type="entry name" value="Pectin_lyas_fold"/>
</dbReference>
<evidence type="ECO:0000256" key="10">
    <source>
        <dbReference type="SAM" id="SignalP"/>
    </source>
</evidence>
<dbReference type="Pfam" id="PF00295">
    <property type="entry name" value="Glyco_hydro_28"/>
    <property type="match status" value="1"/>
</dbReference>
<evidence type="ECO:0000256" key="4">
    <source>
        <dbReference type="ARBA" id="ARBA00022729"/>
    </source>
</evidence>
<evidence type="ECO:0000256" key="9">
    <source>
        <dbReference type="RuleBase" id="RU361169"/>
    </source>
</evidence>
<proteinExistence type="inferred from homology"/>
<evidence type="ECO:0000256" key="7">
    <source>
        <dbReference type="ARBA" id="ARBA00023295"/>
    </source>
</evidence>
<evidence type="ECO:0000313" key="12">
    <source>
        <dbReference type="Proteomes" id="UP000250140"/>
    </source>
</evidence>
<reference evidence="11 12" key="1">
    <citation type="journal article" date="2016" name="Nat. Commun.">
        <title>Ectomycorrhizal ecology is imprinted in the genome of the dominant symbiotic fungus Cenococcum geophilum.</title>
        <authorList>
            <consortium name="DOE Joint Genome Institute"/>
            <person name="Peter M."/>
            <person name="Kohler A."/>
            <person name="Ohm R.A."/>
            <person name="Kuo A."/>
            <person name="Krutzmann J."/>
            <person name="Morin E."/>
            <person name="Arend M."/>
            <person name="Barry K.W."/>
            <person name="Binder M."/>
            <person name="Choi C."/>
            <person name="Clum A."/>
            <person name="Copeland A."/>
            <person name="Grisel N."/>
            <person name="Haridas S."/>
            <person name="Kipfer T."/>
            <person name="LaButti K."/>
            <person name="Lindquist E."/>
            <person name="Lipzen A."/>
            <person name="Maire R."/>
            <person name="Meier B."/>
            <person name="Mihaltcheva S."/>
            <person name="Molinier V."/>
            <person name="Murat C."/>
            <person name="Poggeler S."/>
            <person name="Quandt C.A."/>
            <person name="Sperisen C."/>
            <person name="Tritt A."/>
            <person name="Tisserant E."/>
            <person name="Crous P.W."/>
            <person name="Henrissat B."/>
            <person name="Nehls U."/>
            <person name="Egli S."/>
            <person name="Spatafora J.W."/>
            <person name="Grigoriev I.V."/>
            <person name="Martin F.M."/>
        </authorList>
    </citation>
    <scope>NUCLEOTIDE SEQUENCE [LARGE SCALE GENOMIC DNA]</scope>
    <source>
        <strain evidence="11 12">CBS 207.34</strain>
    </source>
</reference>
<keyword evidence="3" id="KW-0964">Secreted</keyword>
<dbReference type="GO" id="GO:0005576">
    <property type="term" value="C:extracellular region"/>
    <property type="evidence" value="ECO:0007669"/>
    <property type="project" value="UniProtKB-SubCell"/>
</dbReference>
<sequence>MALSSLAGGPYRSPIFRIFLLSILLVASANANHISNWNHNEVCVIHATNNGSDDTPAILSAFQRCGQGGNIIFQNTTYTIHQVMNTTGLSDCQIDIHGTLLWSTDTTYWLNHSMDVGYQNQSSAWFLGGNRITVNGFGYGTLDGNGQVWYDLVKGQSNYPHRPMGLTIWNAKDSTFQGLRFVQSQMWTMAILKSQNVLLEDIYVNSTTHNGNPARNTDGADTIFSDRITFRKWVVDNGDDCISLKANSTNIIVEDSIFHRGLGLALGSIGQYLNQFETIENVYAQNITCFSTRYAAYIKTWTGQQVGYPPNGGGGGLGYIKNITWKDFGVVEINSYPFYITQCTTFSGVAGDCNSSLFEILDVSLENFHGTGASSYAAYMGCSAASGGCKRISIKDMNVTGSATNVTAVGYRCDHVYNTTGFQCN</sequence>
<keyword evidence="7 9" id="KW-0326">Glycosidase</keyword>
<dbReference type="PANTHER" id="PTHR31736">
    <property type="match status" value="1"/>
</dbReference>
<dbReference type="EMBL" id="KV751131">
    <property type="protein sequence ID" value="OCL01446.1"/>
    <property type="molecule type" value="Genomic_DNA"/>
</dbReference>